<feature type="non-terminal residue" evidence="1">
    <location>
        <position position="1"/>
    </location>
</feature>
<evidence type="ECO:0000313" key="1">
    <source>
        <dbReference type="EMBL" id="RPD60867.1"/>
    </source>
</evidence>
<keyword evidence="2" id="KW-1185">Reference proteome</keyword>
<proteinExistence type="predicted"/>
<reference evidence="1" key="1">
    <citation type="journal article" date="2018" name="Genome Biol. Evol.">
        <title>Genomics and development of Lentinus tigrinus, a white-rot wood-decaying mushroom with dimorphic fruiting bodies.</title>
        <authorList>
            <person name="Wu B."/>
            <person name="Xu Z."/>
            <person name="Knudson A."/>
            <person name="Carlson A."/>
            <person name="Chen N."/>
            <person name="Kovaka S."/>
            <person name="LaButti K."/>
            <person name="Lipzen A."/>
            <person name="Pennachio C."/>
            <person name="Riley R."/>
            <person name="Schakwitz W."/>
            <person name="Umezawa K."/>
            <person name="Ohm R.A."/>
            <person name="Grigoriev I.V."/>
            <person name="Nagy L.G."/>
            <person name="Gibbons J."/>
            <person name="Hibbett D."/>
        </authorList>
    </citation>
    <scope>NUCLEOTIDE SEQUENCE [LARGE SCALE GENOMIC DNA]</scope>
    <source>
        <strain evidence="1">ALCF2SS1-6</strain>
    </source>
</reference>
<sequence>GLFCDARLAHPPGGPRRLRVRQQRARGLGTRPIPRGCRRRSHFCVHPFCFTLFFGWQSPGGPPPDTRNHHLSFSDYYARPRLSIRLRLQLQSVIIRTRLILLLLSTFRSFLSSSTTRDARR</sequence>
<name>A0A5C2SC56_9APHY</name>
<organism evidence="1 2">
    <name type="scientific">Lentinus tigrinus ALCF2SS1-6</name>
    <dbReference type="NCBI Taxonomy" id="1328759"/>
    <lineage>
        <taxon>Eukaryota</taxon>
        <taxon>Fungi</taxon>
        <taxon>Dikarya</taxon>
        <taxon>Basidiomycota</taxon>
        <taxon>Agaricomycotina</taxon>
        <taxon>Agaricomycetes</taxon>
        <taxon>Polyporales</taxon>
        <taxon>Polyporaceae</taxon>
        <taxon>Lentinus</taxon>
    </lineage>
</organism>
<accession>A0A5C2SC56</accession>
<dbReference type="Proteomes" id="UP000313359">
    <property type="component" value="Unassembled WGS sequence"/>
</dbReference>
<dbReference type="AlphaFoldDB" id="A0A5C2SC56"/>
<dbReference type="EMBL" id="ML122264">
    <property type="protein sequence ID" value="RPD60867.1"/>
    <property type="molecule type" value="Genomic_DNA"/>
</dbReference>
<evidence type="ECO:0000313" key="2">
    <source>
        <dbReference type="Proteomes" id="UP000313359"/>
    </source>
</evidence>
<protein>
    <submittedName>
        <fullName evidence="1">Uncharacterized protein</fullName>
    </submittedName>
</protein>
<gene>
    <name evidence="1" type="ORF">L227DRAFT_653129</name>
</gene>